<dbReference type="PANTHER" id="PTHR47707:SF1">
    <property type="entry name" value="NUDIX HYDROLASE FAMILY PROTEIN"/>
    <property type="match status" value="1"/>
</dbReference>
<dbReference type="Gene3D" id="3.90.79.10">
    <property type="entry name" value="Nucleoside Triphosphate Pyrophosphohydrolase"/>
    <property type="match status" value="1"/>
</dbReference>
<comment type="catalytic activity">
    <reaction evidence="10">
        <text>8-oxo-dGTP + H2O = 8-oxo-dGMP + diphosphate + H(+)</text>
        <dbReference type="Rhea" id="RHEA:31575"/>
        <dbReference type="ChEBI" id="CHEBI:15377"/>
        <dbReference type="ChEBI" id="CHEBI:15378"/>
        <dbReference type="ChEBI" id="CHEBI:33019"/>
        <dbReference type="ChEBI" id="CHEBI:63224"/>
        <dbReference type="ChEBI" id="CHEBI:77896"/>
        <dbReference type="EC" id="3.6.1.55"/>
    </reaction>
</comment>
<dbReference type="STRING" id="1124188.SAMN05444377_101210"/>
<proteinExistence type="inferred from homology"/>
<evidence type="ECO:0000256" key="5">
    <source>
        <dbReference type="ARBA" id="ARBA00022723"/>
    </source>
</evidence>
<dbReference type="SUPFAM" id="SSF55811">
    <property type="entry name" value="Nudix"/>
    <property type="match status" value="1"/>
</dbReference>
<dbReference type="InterPro" id="IPR047127">
    <property type="entry name" value="MutT-like"/>
</dbReference>
<dbReference type="OrthoDB" id="9810648at2"/>
<dbReference type="InterPro" id="IPR020476">
    <property type="entry name" value="Nudix_hydrolase"/>
</dbReference>
<dbReference type="EMBL" id="FQVQ01000001">
    <property type="protein sequence ID" value="SHE77470.1"/>
    <property type="molecule type" value="Genomic_DNA"/>
</dbReference>
<evidence type="ECO:0000313" key="19">
    <source>
        <dbReference type="EMBL" id="SHE77470.1"/>
    </source>
</evidence>
<dbReference type="PANTHER" id="PTHR47707">
    <property type="entry name" value="8-OXO-DGTP DIPHOSPHATASE"/>
    <property type="match status" value="1"/>
</dbReference>
<dbReference type="PROSITE" id="PS51462">
    <property type="entry name" value="NUDIX"/>
    <property type="match status" value="1"/>
</dbReference>
<keyword evidence="6" id="KW-0227">DNA damage</keyword>
<dbReference type="GO" id="GO:0035539">
    <property type="term" value="F:8-oxo-7,8-dihydrodeoxyguanosine triphosphate pyrophosphatase activity"/>
    <property type="evidence" value="ECO:0007669"/>
    <property type="project" value="UniProtKB-EC"/>
</dbReference>
<protein>
    <recommendedName>
        <fullName evidence="13">8-oxo-dGTP diphosphatase</fullName>
        <ecNumber evidence="12">3.6.1.55</ecNumber>
    </recommendedName>
    <alternativeName>
        <fullName evidence="16">7,8-dihydro-8-oxoguanine-triphosphatase</fullName>
    </alternativeName>
    <alternativeName>
        <fullName evidence="15">Mutator protein MutT</fullName>
    </alternativeName>
    <alternativeName>
        <fullName evidence="14">dGTP pyrophosphohydrolase</fullName>
    </alternativeName>
</protein>
<evidence type="ECO:0000256" key="1">
    <source>
        <dbReference type="ARBA" id="ARBA00001946"/>
    </source>
</evidence>
<keyword evidence="7 17" id="KW-0378">Hydrolase</keyword>
<dbReference type="GO" id="GO:0006260">
    <property type="term" value="P:DNA replication"/>
    <property type="evidence" value="ECO:0007669"/>
    <property type="project" value="UniProtKB-KW"/>
</dbReference>
<keyword evidence="9" id="KW-0234">DNA repair</keyword>
<organism evidence="19 20">
    <name type="scientific">Flavobacterium fontis</name>
    <dbReference type="NCBI Taxonomy" id="1124188"/>
    <lineage>
        <taxon>Bacteria</taxon>
        <taxon>Pseudomonadati</taxon>
        <taxon>Bacteroidota</taxon>
        <taxon>Flavobacteriia</taxon>
        <taxon>Flavobacteriales</taxon>
        <taxon>Flavobacteriaceae</taxon>
        <taxon>Flavobacterium</taxon>
    </lineage>
</organism>
<dbReference type="InterPro" id="IPR020084">
    <property type="entry name" value="NUDIX_hydrolase_CS"/>
</dbReference>
<evidence type="ECO:0000256" key="3">
    <source>
        <dbReference type="ARBA" id="ARBA00022457"/>
    </source>
</evidence>
<keyword evidence="4" id="KW-0235">DNA replication</keyword>
<evidence type="ECO:0000256" key="11">
    <source>
        <dbReference type="ARBA" id="ARBA00036904"/>
    </source>
</evidence>
<dbReference type="GO" id="GO:0008413">
    <property type="term" value="F:8-oxo-7,8-dihydroguanosine triphosphate pyrophosphatase activity"/>
    <property type="evidence" value="ECO:0007669"/>
    <property type="project" value="TreeGrafter"/>
</dbReference>
<sequence length="131" mass="15245">MKTVEVVAAVIIHENKILCVQRNDSKFDYIAFKYEFPGGKVEENETSEEALVREISEELNLNIHIQTHFLTVDHSYPDFRIIMHSYLCSCDSIKPKLNEHVDFKWLTKDELYQLDWAAADIPIVDKLSTSQ</sequence>
<dbReference type="Proteomes" id="UP000184147">
    <property type="component" value="Unassembled WGS sequence"/>
</dbReference>
<evidence type="ECO:0000256" key="13">
    <source>
        <dbReference type="ARBA" id="ARBA00040794"/>
    </source>
</evidence>
<gene>
    <name evidence="19" type="ORF">SAMN05444377_101210</name>
</gene>
<evidence type="ECO:0000259" key="18">
    <source>
        <dbReference type="PROSITE" id="PS51462"/>
    </source>
</evidence>
<dbReference type="EC" id="3.6.1.55" evidence="12"/>
<evidence type="ECO:0000256" key="9">
    <source>
        <dbReference type="ARBA" id="ARBA00023204"/>
    </source>
</evidence>
<dbReference type="InterPro" id="IPR000086">
    <property type="entry name" value="NUDIX_hydrolase_dom"/>
</dbReference>
<dbReference type="AlphaFoldDB" id="A0A1M4W8H1"/>
<evidence type="ECO:0000256" key="4">
    <source>
        <dbReference type="ARBA" id="ARBA00022705"/>
    </source>
</evidence>
<evidence type="ECO:0000313" key="20">
    <source>
        <dbReference type="Proteomes" id="UP000184147"/>
    </source>
</evidence>
<dbReference type="CDD" id="cd03425">
    <property type="entry name" value="NUDIX_MutT_NudA_like"/>
    <property type="match status" value="1"/>
</dbReference>
<dbReference type="GO" id="GO:0006281">
    <property type="term" value="P:DNA repair"/>
    <property type="evidence" value="ECO:0007669"/>
    <property type="project" value="UniProtKB-KW"/>
</dbReference>
<evidence type="ECO:0000256" key="6">
    <source>
        <dbReference type="ARBA" id="ARBA00022763"/>
    </source>
</evidence>
<dbReference type="RefSeq" id="WP_073360555.1">
    <property type="nucleotide sequence ID" value="NZ_FQVQ01000001.1"/>
</dbReference>
<evidence type="ECO:0000256" key="15">
    <source>
        <dbReference type="ARBA" id="ARBA00041979"/>
    </source>
</evidence>
<comment type="cofactor">
    <cofactor evidence="1">
        <name>Mg(2+)</name>
        <dbReference type="ChEBI" id="CHEBI:18420"/>
    </cofactor>
</comment>
<evidence type="ECO:0000256" key="17">
    <source>
        <dbReference type="RuleBase" id="RU003476"/>
    </source>
</evidence>
<feature type="domain" description="Nudix hydrolase" evidence="18">
    <location>
        <begin position="2"/>
        <end position="129"/>
    </location>
</feature>
<evidence type="ECO:0000256" key="10">
    <source>
        <dbReference type="ARBA" id="ARBA00035861"/>
    </source>
</evidence>
<dbReference type="Pfam" id="PF00293">
    <property type="entry name" value="NUDIX"/>
    <property type="match status" value="1"/>
</dbReference>
<reference evidence="19 20" key="1">
    <citation type="submission" date="2016-11" db="EMBL/GenBank/DDBJ databases">
        <authorList>
            <person name="Jaros S."/>
            <person name="Januszkiewicz K."/>
            <person name="Wedrychowicz H."/>
        </authorList>
    </citation>
    <scope>NUCLEOTIDE SEQUENCE [LARGE SCALE GENOMIC DNA]</scope>
    <source>
        <strain evidence="19 20">DSM 25660</strain>
    </source>
</reference>
<evidence type="ECO:0000256" key="2">
    <source>
        <dbReference type="ARBA" id="ARBA00005582"/>
    </source>
</evidence>
<keyword evidence="5" id="KW-0479">Metal-binding</keyword>
<comment type="similarity">
    <text evidence="2 17">Belongs to the Nudix hydrolase family.</text>
</comment>
<name>A0A1M4W8H1_9FLAO</name>
<evidence type="ECO:0000256" key="16">
    <source>
        <dbReference type="ARBA" id="ARBA00042798"/>
    </source>
</evidence>
<dbReference type="GO" id="GO:0044716">
    <property type="term" value="F:8-oxo-GDP phosphatase activity"/>
    <property type="evidence" value="ECO:0007669"/>
    <property type="project" value="TreeGrafter"/>
</dbReference>
<evidence type="ECO:0000256" key="8">
    <source>
        <dbReference type="ARBA" id="ARBA00022842"/>
    </source>
</evidence>
<evidence type="ECO:0000256" key="14">
    <source>
        <dbReference type="ARBA" id="ARBA00041592"/>
    </source>
</evidence>
<dbReference type="InterPro" id="IPR015797">
    <property type="entry name" value="NUDIX_hydrolase-like_dom_sf"/>
</dbReference>
<accession>A0A1M4W8H1</accession>
<comment type="catalytic activity">
    <reaction evidence="11">
        <text>8-oxo-GTP + H2O = 8-oxo-GMP + diphosphate + H(+)</text>
        <dbReference type="Rhea" id="RHEA:67616"/>
        <dbReference type="ChEBI" id="CHEBI:15377"/>
        <dbReference type="ChEBI" id="CHEBI:15378"/>
        <dbReference type="ChEBI" id="CHEBI:33019"/>
        <dbReference type="ChEBI" id="CHEBI:143553"/>
        <dbReference type="ChEBI" id="CHEBI:145694"/>
    </reaction>
</comment>
<dbReference type="PROSITE" id="PS00893">
    <property type="entry name" value="NUDIX_BOX"/>
    <property type="match status" value="1"/>
</dbReference>
<keyword evidence="8" id="KW-0460">Magnesium</keyword>
<evidence type="ECO:0000256" key="7">
    <source>
        <dbReference type="ARBA" id="ARBA00022801"/>
    </source>
</evidence>
<evidence type="ECO:0000256" key="12">
    <source>
        <dbReference type="ARBA" id="ARBA00038905"/>
    </source>
</evidence>
<dbReference type="GO" id="GO:0046872">
    <property type="term" value="F:metal ion binding"/>
    <property type="evidence" value="ECO:0007669"/>
    <property type="project" value="UniProtKB-KW"/>
</dbReference>
<keyword evidence="3" id="KW-0515">Mutator protein</keyword>
<dbReference type="PRINTS" id="PR00502">
    <property type="entry name" value="NUDIXFAMILY"/>
</dbReference>
<keyword evidence="20" id="KW-1185">Reference proteome</keyword>
<dbReference type="GO" id="GO:0044715">
    <property type="term" value="F:8-oxo-dGDP phosphatase activity"/>
    <property type="evidence" value="ECO:0007669"/>
    <property type="project" value="TreeGrafter"/>
</dbReference>